<gene>
    <name evidence="2" type="ORF">IPOD504_LOCUS3677</name>
</gene>
<evidence type="ECO:0000313" key="2">
    <source>
        <dbReference type="EMBL" id="CAH2042230.1"/>
    </source>
</evidence>
<keyword evidence="3" id="KW-1185">Reference proteome</keyword>
<protein>
    <submittedName>
        <fullName evidence="2">Uncharacterized protein</fullName>
    </submittedName>
</protein>
<sequence length="91" mass="9509">MDRSWCGNETLAGAQRASDGDGADSHLQGLVFLRREPAPSAIVNDAAAEGDKRPGRRPTQRRAPAESAAPTEGRGASAQLANPKSIFAPDL</sequence>
<feature type="region of interest" description="Disordered" evidence="1">
    <location>
        <begin position="1"/>
        <end position="25"/>
    </location>
</feature>
<dbReference type="EMBL" id="OW152826">
    <property type="protein sequence ID" value="CAH2042230.1"/>
    <property type="molecule type" value="Genomic_DNA"/>
</dbReference>
<evidence type="ECO:0000313" key="3">
    <source>
        <dbReference type="Proteomes" id="UP000837857"/>
    </source>
</evidence>
<evidence type="ECO:0000256" key="1">
    <source>
        <dbReference type="SAM" id="MobiDB-lite"/>
    </source>
</evidence>
<feature type="non-terminal residue" evidence="2">
    <location>
        <position position="1"/>
    </location>
</feature>
<dbReference type="Proteomes" id="UP000837857">
    <property type="component" value="Chromosome 14"/>
</dbReference>
<name>A0ABN8HYF8_9NEOP</name>
<proteinExistence type="predicted"/>
<reference evidence="2" key="1">
    <citation type="submission" date="2022-03" db="EMBL/GenBank/DDBJ databases">
        <authorList>
            <person name="Martin H S."/>
        </authorList>
    </citation>
    <scope>NUCLEOTIDE SEQUENCE</scope>
</reference>
<accession>A0ABN8HYF8</accession>
<organism evidence="2 3">
    <name type="scientific">Iphiclides podalirius</name>
    <name type="common">scarce swallowtail</name>
    <dbReference type="NCBI Taxonomy" id="110791"/>
    <lineage>
        <taxon>Eukaryota</taxon>
        <taxon>Metazoa</taxon>
        <taxon>Ecdysozoa</taxon>
        <taxon>Arthropoda</taxon>
        <taxon>Hexapoda</taxon>
        <taxon>Insecta</taxon>
        <taxon>Pterygota</taxon>
        <taxon>Neoptera</taxon>
        <taxon>Endopterygota</taxon>
        <taxon>Lepidoptera</taxon>
        <taxon>Glossata</taxon>
        <taxon>Ditrysia</taxon>
        <taxon>Papilionoidea</taxon>
        <taxon>Papilionidae</taxon>
        <taxon>Papilioninae</taxon>
        <taxon>Iphiclides</taxon>
    </lineage>
</organism>
<feature type="region of interest" description="Disordered" evidence="1">
    <location>
        <begin position="41"/>
        <end position="91"/>
    </location>
</feature>